<dbReference type="InterPro" id="IPR053967">
    <property type="entry name" value="LlgE_F_G-like_D1"/>
</dbReference>
<feature type="domain" description="Flagellar hook protein FlgE D2" evidence="8">
    <location>
        <begin position="362"/>
        <end position="510"/>
    </location>
</feature>
<dbReference type="Pfam" id="PF07559">
    <property type="entry name" value="FlgE_D2"/>
    <property type="match status" value="1"/>
</dbReference>
<dbReference type="SUPFAM" id="SSF117143">
    <property type="entry name" value="Flagellar hook protein flgE"/>
    <property type="match status" value="2"/>
</dbReference>
<reference evidence="10 11" key="1">
    <citation type="submission" date="2007-08" db="EMBL/GenBank/DDBJ databases">
        <title>Complete sequence of Thermotoga lettingae TMO.</title>
        <authorList>
            <consortium name="US DOE Joint Genome Institute"/>
            <person name="Copeland A."/>
            <person name="Lucas S."/>
            <person name="Lapidus A."/>
            <person name="Barry K."/>
            <person name="Glavina del Rio T."/>
            <person name="Dalin E."/>
            <person name="Tice H."/>
            <person name="Pitluck S."/>
            <person name="Foster B."/>
            <person name="Bruce D."/>
            <person name="Schmutz J."/>
            <person name="Larimer F."/>
            <person name="Land M."/>
            <person name="Hauser L."/>
            <person name="Kyrpides N."/>
            <person name="Mikhailova N."/>
            <person name="Nelson K."/>
            <person name="Gogarten J.P."/>
            <person name="Noll K."/>
            <person name="Richardson P."/>
        </authorList>
    </citation>
    <scope>NUCLEOTIDE SEQUENCE [LARGE SCALE GENOMIC DNA]</scope>
    <source>
        <strain evidence="11">ATCC BAA-301 / DSM 14385 / NBRC 107922 / TMO</strain>
    </source>
</reference>
<dbReference type="GO" id="GO:0009424">
    <property type="term" value="C:bacterial-type flagellum hook"/>
    <property type="evidence" value="ECO:0007669"/>
    <property type="project" value="TreeGrafter"/>
</dbReference>
<comment type="similarity">
    <text evidence="2 5">Belongs to the flagella basal body rod proteins family.</text>
</comment>
<evidence type="ECO:0000256" key="3">
    <source>
        <dbReference type="ARBA" id="ARBA00019015"/>
    </source>
</evidence>
<evidence type="ECO:0000259" key="9">
    <source>
        <dbReference type="Pfam" id="PF22692"/>
    </source>
</evidence>
<dbReference type="PANTHER" id="PTHR30435:SF1">
    <property type="entry name" value="FLAGELLAR HOOK PROTEIN FLGE"/>
    <property type="match status" value="1"/>
</dbReference>
<dbReference type="PANTHER" id="PTHR30435">
    <property type="entry name" value="FLAGELLAR PROTEIN"/>
    <property type="match status" value="1"/>
</dbReference>
<dbReference type="Proteomes" id="UP000002016">
    <property type="component" value="Chromosome"/>
</dbReference>
<dbReference type="InterPro" id="IPR011491">
    <property type="entry name" value="FlgE_D2"/>
</dbReference>
<dbReference type="GO" id="GO:0071978">
    <property type="term" value="P:bacterial-type flagellum-dependent swarming motility"/>
    <property type="evidence" value="ECO:0007669"/>
    <property type="project" value="TreeGrafter"/>
</dbReference>
<sequence length="631" mass="67153">MMRSMFSGVAGMRNFQYAIDVVGNNIANVNTVGFKGSRVTFQTALLQTMKAARSPQNNIGGTNPIQIGLGSQLATIDKIMTQGSFENTGNKTDLAIQGDGFFVLSDGSQYYYTRAGALSVDTNGTLIQSSTGYKVQGWRAIQDPATGTRYVDTNQPIGDIVISAGMTMPANATTSATMEGNLNSSVGPTPFSMTVTDEDGNEHSVRFVFSKTDDDFVRQTDPFSTKQSYTWTAYDENNAVVSVGYIVMNQYGNVDEAGVYQNLSATATTDGQLTQADVSGTIPADGDYHAVVLDSNGNVIFSDAVTISGGNFTISDSDIVNGQNYTVIFYDETTASDEFTVATGANISIPTAGEARFYESDNPSNYNVLSYESPKYVTAVQMYDSLGNAYSVYVEFTRIGEFGNMKNAWIWKAYTASGEPITYIDANGQSSDGTNNYVGGIINFNESGRISGMYGVTWDGSQLTVGNTELRTISFSASHRGDSNVTAAIDFSSMTQFSGSNSAAFTYQNGNALGTLQSFAINENGEIIGTFSNGLTDILGQVALAVFNNPAGLTEIGDSLYITSSNSGLAQIGTAGSGGRGTLIPGALEMSNVDLAEEFTRMIIAQRGFQANARVITTADTILGELVALRR</sequence>
<comment type="function">
    <text evidence="5">A flexible structure which links the flagellar filament to the drive apparatus in the basal body.</text>
</comment>
<keyword evidence="4 5" id="KW-0975">Bacterial flagellum</keyword>
<evidence type="ECO:0000259" key="7">
    <source>
        <dbReference type="Pfam" id="PF06429"/>
    </source>
</evidence>
<evidence type="ECO:0000313" key="11">
    <source>
        <dbReference type="Proteomes" id="UP000002016"/>
    </source>
</evidence>
<evidence type="ECO:0000256" key="1">
    <source>
        <dbReference type="ARBA" id="ARBA00004117"/>
    </source>
</evidence>
<reference evidence="10 11" key="2">
    <citation type="journal article" date="2009" name="Proc. Natl. Acad. Sci. U.S.A.">
        <title>On the chimeric nature, thermophilic origin, and phylogenetic placement of the Thermotogales.</title>
        <authorList>
            <person name="Zhaxybayeva O."/>
            <person name="Swithers K.S."/>
            <person name="Lapierre P."/>
            <person name="Fournier G.P."/>
            <person name="Bickhart D.M."/>
            <person name="DeBoy R.T."/>
            <person name="Nelson K.E."/>
            <person name="Nesbo C.L."/>
            <person name="Doolittle W.F."/>
            <person name="Gogarten J.P."/>
            <person name="Noll K.M."/>
        </authorList>
    </citation>
    <scope>NUCLEOTIDE SEQUENCE [LARGE SCALE GENOMIC DNA]</scope>
    <source>
        <strain evidence="11">ATCC BAA-301 / DSM 14385 / NBRC 107922 / TMO</strain>
    </source>
</reference>
<dbReference type="Pfam" id="PF00460">
    <property type="entry name" value="Flg_bb_rod"/>
    <property type="match status" value="1"/>
</dbReference>
<dbReference type="STRING" id="416591.Tlet_1820"/>
<dbReference type="KEGG" id="tle:Tlet_1820"/>
<dbReference type="eggNOG" id="COG1749">
    <property type="taxonomic scope" value="Bacteria"/>
</dbReference>
<organism evidence="10 11">
    <name type="scientific">Pseudothermotoga lettingae (strain ATCC BAA-301 / DSM 14385 / NBRC 107922 / TMO)</name>
    <name type="common">Thermotoga lettingae</name>
    <dbReference type="NCBI Taxonomy" id="416591"/>
    <lineage>
        <taxon>Bacteria</taxon>
        <taxon>Thermotogati</taxon>
        <taxon>Thermotogota</taxon>
        <taxon>Thermotogae</taxon>
        <taxon>Thermotogales</taxon>
        <taxon>Thermotogaceae</taxon>
        <taxon>Pseudothermotoga</taxon>
    </lineage>
</organism>
<feature type="domain" description="Flagellar basal-body/hook protein C-terminal" evidence="7">
    <location>
        <begin position="585"/>
        <end position="627"/>
    </location>
</feature>
<dbReference type="EMBL" id="CP000812">
    <property type="protein sequence ID" value="ABV34374.1"/>
    <property type="molecule type" value="Genomic_DNA"/>
</dbReference>
<dbReference type="InterPro" id="IPR001444">
    <property type="entry name" value="Flag_bb_rod_N"/>
</dbReference>
<dbReference type="Pfam" id="PF06429">
    <property type="entry name" value="Flg_bbr_C"/>
    <property type="match status" value="1"/>
</dbReference>
<accession>A8F890</accession>
<dbReference type="RefSeq" id="WP_012003850.1">
    <property type="nucleotide sequence ID" value="NC_009828.1"/>
</dbReference>
<evidence type="ECO:0000259" key="6">
    <source>
        <dbReference type="Pfam" id="PF00460"/>
    </source>
</evidence>
<comment type="subcellular location">
    <subcellularLocation>
        <location evidence="1 5">Bacterial flagellum basal body</location>
    </subcellularLocation>
</comment>
<protein>
    <recommendedName>
        <fullName evidence="3 5">Flagellar hook protein FlgE</fullName>
    </recommendedName>
</protein>
<dbReference type="Pfam" id="PF22692">
    <property type="entry name" value="LlgE_F_G_D1"/>
    <property type="match status" value="1"/>
</dbReference>
<evidence type="ECO:0000256" key="5">
    <source>
        <dbReference type="RuleBase" id="RU362116"/>
    </source>
</evidence>
<dbReference type="InterPro" id="IPR010930">
    <property type="entry name" value="Flg_bb/hook_C_dom"/>
</dbReference>
<proteinExistence type="inferred from homology"/>
<dbReference type="InterPro" id="IPR037058">
    <property type="entry name" value="Falgellar_hook_FlgE_sf"/>
</dbReference>
<dbReference type="HOGENOM" id="CLU_013687_2_1_0"/>
<keyword evidence="11" id="KW-1185">Reference proteome</keyword>
<evidence type="ECO:0000256" key="4">
    <source>
        <dbReference type="ARBA" id="ARBA00023143"/>
    </source>
</evidence>
<gene>
    <name evidence="10" type="ordered locus">Tlet_1820</name>
</gene>
<feature type="domain" description="Flagellar basal body rod protein N-terminal" evidence="6">
    <location>
        <begin position="8"/>
        <end position="35"/>
    </location>
</feature>
<dbReference type="OrthoDB" id="9804559at2"/>
<evidence type="ECO:0000259" key="8">
    <source>
        <dbReference type="Pfam" id="PF07559"/>
    </source>
</evidence>
<dbReference type="Gene3D" id="2.60.98.20">
    <property type="entry name" value="Flagellar hook protein FlgE"/>
    <property type="match status" value="1"/>
</dbReference>
<evidence type="ECO:0000313" key="10">
    <source>
        <dbReference type="EMBL" id="ABV34374.1"/>
    </source>
</evidence>
<dbReference type="NCBIfam" id="TIGR03506">
    <property type="entry name" value="FlgEFG_subfam"/>
    <property type="match status" value="2"/>
</dbReference>
<dbReference type="InterPro" id="IPR020013">
    <property type="entry name" value="Flagellar_FlgE/F/G"/>
</dbReference>
<dbReference type="InterPro" id="IPR037925">
    <property type="entry name" value="FlgE/F/G-like"/>
</dbReference>
<dbReference type="GO" id="GO:0005829">
    <property type="term" value="C:cytosol"/>
    <property type="evidence" value="ECO:0007669"/>
    <property type="project" value="TreeGrafter"/>
</dbReference>
<evidence type="ECO:0000256" key="2">
    <source>
        <dbReference type="ARBA" id="ARBA00009677"/>
    </source>
</evidence>
<dbReference type="AlphaFoldDB" id="A8F890"/>
<feature type="domain" description="Flagellar hook protein FlgE/F/G-like D1" evidence="9">
    <location>
        <begin position="95"/>
        <end position="165"/>
    </location>
</feature>
<name>A8F890_PSELT</name>
<dbReference type="GO" id="GO:0009425">
    <property type="term" value="C:bacterial-type flagellum basal body"/>
    <property type="evidence" value="ECO:0007669"/>
    <property type="project" value="UniProtKB-SubCell"/>
</dbReference>